<proteinExistence type="inferred from homology"/>
<organism evidence="15 16">
    <name type="scientific">Mucinivorans hirudinis</name>
    <dbReference type="NCBI Taxonomy" id="1433126"/>
    <lineage>
        <taxon>Bacteria</taxon>
        <taxon>Pseudomonadati</taxon>
        <taxon>Bacteroidota</taxon>
        <taxon>Bacteroidia</taxon>
        <taxon>Bacteroidales</taxon>
        <taxon>Rikenellaceae</taxon>
        <taxon>Mucinivorans</taxon>
    </lineage>
</organism>
<protein>
    <submittedName>
        <fullName evidence="15">TonB-dependent receptor</fullName>
    </submittedName>
</protein>
<dbReference type="Pfam" id="PF00593">
    <property type="entry name" value="TonB_dep_Rec_b-barrel"/>
    <property type="match status" value="1"/>
</dbReference>
<keyword evidence="16" id="KW-1185">Reference proteome</keyword>
<evidence type="ECO:0000256" key="12">
    <source>
        <dbReference type="RuleBase" id="RU003357"/>
    </source>
</evidence>
<dbReference type="Pfam" id="PF07715">
    <property type="entry name" value="Plug"/>
    <property type="match status" value="1"/>
</dbReference>
<evidence type="ECO:0000256" key="8">
    <source>
        <dbReference type="ARBA" id="ARBA00023077"/>
    </source>
</evidence>
<dbReference type="SUPFAM" id="SSF56935">
    <property type="entry name" value="Porins"/>
    <property type="match status" value="1"/>
</dbReference>
<keyword evidence="10 11" id="KW-0998">Cell outer membrane</keyword>
<dbReference type="InterPro" id="IPR000531">
    <property type="entry name" value="Beta-barrel_TonB"/>
</dbReference>
<gene>
    <name evidence="15" type="ORF">BN938_0180</name>
</gene>
<dbReference type="STRING" id="1433126.BN938_0180"/>
<dbReference type="HOGENOM" id="CLU_008287_15_2_10"/>
<keyword evidence="8 12" id="KW-0798">TonB box</keyword>
<keyword evidence="7" id="KW-0406">Ion transport</keyword>
<keyword evidence="6" id="KW-0408">Iron</keyword>
<dbReference type="InterPro" id="IPR012910">
    <property type="entry name" value="Plug_dom"/>
</dbReference>
<evidence type="ECO:0000259" key="13">
    <source>
        <dbReference type="Pfam" id="PF00593"/>
    </source>
</evidence>
<evidence type="ECO:0000256" key="11">
    <source>
        <dbReference type="PROSITE-ProRule" id="PRU01360"/>
    </source>
</evidence>
<name>A0A060R5V3_9BACT</name>
<dbReference type="PATRIC" id="fig|1433126.3.peg.178"/>
<dbReference type="InterPro" id="IPR039426">
    <property type="entry name" value="TonB-dep_rcpt-like"/>
</dbReference>
<evidence type="ECO:0000259" key="14">
    <source>
        <dbReference type="Pfam" id="PF07715"/>
    </source>
</evidence>
<feature type="domain" description="TonB-dependent receptor plug" evidence="14">
    <location>
        <begin position="44"/>
        <end position="146"/>
    </location>
</feature>
<reference evidence="15 16" key="1">
    <citation type="journal article" date="2015" name="Genome Announc.">
        <title>Complete Genome Sequence of the Novel Leech Symbiont Mucinivorans hirudinis M3T.</title>
        <authorList>
            <person name="Nelson M.C."/>
            <person name="Bomar L."/>
            <person name="Graf J."/>
        </authorList>
    </citation>
    <scope>NUCLEOTIDE SEQUENCE [LARGE SCALE GENOMIC DNA]</scope>
    <source>
        <strain evidence="16">M3</strain>
    </source>
</reference>
<dbReference type="KEGG" id="rbc:BN938_0180"/>
<comment type="similarity">
    <text evidence="11 12">Belongs to the TonB-dependent receptor family.</text>
</comment>
<evidence type="ECO:0000256" key="4">
    <source>
        <dbReference type="ARBA" id="ARBA00022496"/>
    </source>
</evidence>
<keyword evidence="15" id="KW-0675">Receptor</keyword>
<feature type="domain" description="TonB-dependent receptor-like beta-barrel" evidence="13">
    <location>
        <begin position="232"/>
        <end position="720"/>
    </location>
</feature>
<evidence type="ECO:0000256" key="1">
    <source>
        <dbReference type="ARBA" id="ARBA00004571"/>
    </source>
</evidence>
<comment type="subcellular location">
    <subcellularLocation>
        <location evidence="1 11">Cell outer membrane</location>
        <topology evidence="1 11">Multi-pass membrane protein</topology>
    </subcellularLocation>
</comment>
<dbReference type="GO" id="GO:0006826">
    <property type="term" value="P:iron ion transport"/>
    <property type="evidence" value="ECO:0007669"/>
    <property type="project" value="UniProtKB-KW"/>
</dbReference>
<dbReference type="GO" id="GO:0009279">
    <property type="term" value="C:cell outer membrane"/>
    <property type="evidence" value="ECO:0007669"/>
    <property type="project" value="UniProtKB-SubCell"/>
</dbReference>
<evidence type="ECO:0000313" key="15">
    <source>
        <dbReference type="EMBL" id="CDN30286.1"/>
    </source>
</evidence>
<dbReference type="PANTHER" id="PTHR32552:SF81">
    <property type="entry name" value="TONB-DEPENDENT OUTER MEMBRANE RECEPTOR"/>
    <property type="match status" value="1"/>
</dbReference>
<dbReference type="Proteomes" id="UP000027616">
    <property type="component" value="Chromosome I"/>
</dbReference>
<dbReference type="PROSITE" id="PS52016">
    <property type="entry name" value="TONB_DEPENDENT_REC_3"/>
    <property type="match status" value="1"/>
</dbReference>
<evidence type="ECO:0000256" key="10">
    <source>
        <dbReference type="ARBA" id="ARBA00023237"/>
    </source>
</evidence>
<evidence type="ECO:0000256" key="5">
    <source>
        <dbReference type="ARBA" id="ARBA00022692"/>
    </source>
</evidence>
<evidence type="ECO:0000256" key="2">
    <source>
        <dbReference type="ARBA" id="ARBA00022448"/>
    </source>
</evidence>
<sequence length="756" mass="84659">MKRILYAIILIVISLQSKSQIDTTRTLEQVVVLSSTKETNRLGKIPTSVTIITPLNISRLGVESIKNISSFVPNLYIPDYGSKMTTAIYLRGIGTRSSGQSVGMYLNNIPMMDKSTLDFELMDIQRIEVLRGAQGTLYGRNAMSGIINIYTLLPLDYQGTKIALGAANYDSYSAKFSNYSLICKNTGLAVMGYYDKSAGYFTNVFTGKRADPEESAGGRLKLDSRLTNNLLMNFETSFDFTNQGAFAYGLYDKETKKIADVNYNDEGSYRRAMMNNSLRFEYSSPRILWSSSTGYQYLNDDMKMDQDFTAKSIFTINQRQNQHSFNQEFAARSTTLGRYQWSAGAFGFYNLMRTNGDVTFCEDGVREILQPVFDKMMPPTVPVKITINNKEIPNPGFYKTPAFGAAIFHQSTYNFTNRFSVTAGLRLDYEKQWLYYNTSMAMNTTITSSYMPRPIPFDIAKTLTGNLSQSFIELLPKIAVKYECTEDIMTYATVSKGYKAGGYNIQMFSEVIQDSLKTVRPPIGGAPAPKPKEDRLSETVSYKPETSWNYEAGFRAKFGFLKADVALFYMDIRDLQLTQFVDGGSGRILSNAGRGRSFGADVSLNASLTDNLSVDLNYGYVNSKFVDYKAGVNKEGVEVDYSGNFIPYTPANTLSLGASYSIPTGGKFIKQILISADYSGYGKIYWTEANDITQPFYGLLGGKISLRHSLAKLEIWGRNLTNTEYGAFYFESFGRSFVQKGKPTTFGVNLIFNLNR</sequence>
<dbReference type="EMBL" id="HG934468">
    <property type="protein sequence ID" value="CDN30286.1"/>
    <property type="molecule type" value="Genomic_DNA"/>
</dbReference>
<accession>A0A060R5V3</accession>
<dbReference type="AlphaFoldDB" id="A0A060R5V3"/>
<evidence type="ECO:0000256" key="9">
    <source>
        <dbReference type="ARBA" id="ARBA00023136"/>
    </source>
</evidence>
<evidence type="ECO:0000256" key="6">
    <source>
        <dbReference type="ARBA" id="ARBA00023004"/>
    </source>
</evidence>
<evidence type="ECO:0000313" key="16">
    <source>
        <dbReference type="Proteomes" id="UP000027616"/>
    </source>
</evidence>
<keyword evidence="4" id="KW-0410">Iron transport</keyword>
<dbReference type="InterPro" id="IPR036942">
    <property type="entry name" value="Beta-barrel_TonB_sf"/>
</dbReference>
<evidence type="ECO:0000256" key="3">
    <source>
        <dbReference type="ARBA" id="ARBA00022452"/>
    </source>
</evidence>
<keyword evidence="5 11" id="KW-0812">Transmembrane</keyword>
<keyword evidence="3 11" id="KW-1134">Transmembrane beta strand</keyword>
<dbReference type="eggNOG" id="COG4771">
    <property type="taxonomic scope" value="Bacteria"/>
</dbReference>
<keyword evidence="2 11" id="KW-0813">Transport</keyword>
<evidence type="ECO:0000256" key="7">
    <source>
        <dbReference type="ARBA" id="ARBA00023065"/>
    </source>
</evidence>
<dbReference type="PANTHER" id="PTHR32552">
    <property type="entry name" value="FERRICHROME IRON RECEPTOR-RELATED"/>
    <property type="match status" value="1"/>
</dbReference>
<keyword evidence="9 11" id="KW-0472">Membrane</keyword>
<dbReference type="Gene3D" id="2.40.170.20">
    <property type="entry name" value="TonB-dependent receptor, beta-barrel domain"/>
    <property type="match status" value="1"/>
</dbReference>